<proteinExistence type="predicted"/>
<gene>
    <name evidence="1" type="ORF">Vadar_001248</name>
</gene>
<evidence type="ECO:0000313" key="2">
    <source>
        <dbReference type="Proteomes" id="UP000828048"/>
    </source>
</evidence>
<reference evidence="1 2" key="1">
    <citation type="journal article" date="2021" name="Hortic Res">
        <title>High-quality reference genome and annotation aids understanding of berry development for evergreen blueberry (Vaccinium darrowii).</title>
        <authorList>
            <person name="Yu J."/>
            <person name="Hulse-Kemp A.M."/>
            <person name="Babiker E."/>
            <person name="Staton M."/>
        </authorList>
    </citation>
    <scope>NUCLEOTIDE SEQUENCE [LARGE SCALE GENOMIC DNA]</scope>
    <source>
        <strain evidence="2">cv. NJ 8807/NJ 8810</strain>
        <tissue evidence="1">Young leaf</tissue>
    </source>
</reference>
<protein>
    <submittedName>
        <fullName evidence="1">Uncharacterized protein</fullName>
    </submittedName>
</protein>
<keyword evidence="2" id="KW-1185">Reference proteome</keyword>
<comment type="caution">
    <text evidence="1">The sequence shown here is derived from an EMBL/GenBank/DDBJ whole genome shotgun (WGS) entry which is preliminary data.</text>
</comment>
<evidence type="ECO:0000313" key="1">
    <source>
        <dbReference type="EMBL" id="KAH7865019.1"/>
    </source>
</evidence>
<organism evidence="1 2">
    <name type="scientific">Vaccinium darrowii</name>
    <dbReference type="NCBI Taxonomy" id="229202"/>
    <lineage>
        <taxon>Eukaryota</taxon>
        <taxon>Viridiplantae</taxon>
        <taxon>Streptophyta</taxon>
        <taxon>Embryophyta</taxon>
        <taxon>Tracheophyta</taxon>
        <taxon>Spermatophyta</taxon>
        <taxon>Magnoliopsida</taxon>
        <taxon>eudicotyledons</taxon>
        <taxon>Gunneridae</taxon>
        <taxon>Pentapetalae</taxon>
        <taxon>asterids</taxon>
        <taxon>Ericales</taxon>
        <taxon>Ericaceae</taxon>
        <taxon>Vaccinioideae</taxon>
        <taxon>Vaccinieae</taxon>
        <taxon>Vaccinium</taxon>
    </lineage>
</organism>
<sequence>MKQLASHPDFLGKYDDRLLMYVAVRTMPGVVDLSFSSSVSLEIFELDFQSEDGETPVIGESISSERFNWLSWGNP</sequence>
<name>A0ACB7ZHM7_9ERIC</name>
<accession>A0ACB7ZHM7</accession>
<dbReference type="Proteomes" id="UP000828048">
    <property type="component" value="Chromosome 9"/>
</dbReference>
<dbReference type="EMBL" id="CM037159">
    <property type="protein sequence ID" value="KAH7865019.1"/>
    <property type="molecule type" value="Genomic_DNA"/>
</dbReference>